<keyword evidence="3" id="KW-0812">Transmembrane</keyword>
<feature type="compositionally biased region" description="Pro residues" evidence="2">
    <location>
        <begin position="758"/>
        <end position="790"/>
    </location>
</feature>
<evidence type="ECO:0000256" key="2">
    <source>
        <dbReference type="SAM" id="MobiDB-lite"/>
    </source>
</evidence>
<proteinExistence type="predicted"/>
<dbReference type="OrthoDB" id="348976at2759"/>
<dbReference type="PRINTS" id="PR01217">
    <property type="entry name" value="PRICHEXTENSN"/>
</dbReference>
<dbReference type="AlphaFoldDB" id="A0A835HL86"/>
<evidence type="ECO:0000259" key="4">
    <source>
        <dbReference type="SMART" id="SM00768"/>
    </source>
</evidence>
<name>A0A835HL86_9MAGN</name>
<keyword evidence="1" id="KW-0732">Signal</keyword>
<reference evidence="5 6" key="1">
    <citation type="submission" date="2020-10" db="EMBL/GenBank/DDBJ databases">
        <title>The Coptis chinensis genome and diversification of protoberbering-type alkaloids.</title>
        <authorList>
            <person name="Wang B."/>
            <person name="Shu S."/>
            <person name="Song C."/>
            <person name="Liu Y."/>
        </authorList>
    </citation>
    <scope>NUCLEOTIDE SEQUENCE [LARGE SCALE GENOMIC DNA]</scope>
    <source>
        <strain evidence="5">HL-2020</strain>
        <tissue evidence="5">Leaf</tissue>
    </source>
</reference>
<comment type="caution">
    <text evidence="5">The sequence shown here is derived from an EMBL/GenBank/DDBJ whole genome shotgun (WGS) entry which is preliminary data.</text>
</comment>
<dbReference type="Pfam" id="PF07819">
    <property type="entry name" value="PGAP1"/>
    <property type="match status" value="1"/>
</dbReference>
<accession>A0A835HL86</accession>
<feature type="compositionally biased region" description="Pro residues" evidence="2">
    <location>
        <begin position="724"/>
        <end position="733"/>
    </location>
</feature>
<feature type="transmembrane region" description="Helical" evidence="3">
    <location>
        <begin position="510"/>
        <end position="529"/>
    </location>
</feature>
<dbReference type="InterPro" id="IPR012908">
    <property type="entry name" value="PGAP1-ab_dom-like"/>
</dbReference>
<dbReference type="InterPro" id="IPR012946">
    <property type="entry name" value="X8"/>
</dbReference>
<evidence type="ECO:0000313" key="5">
    <source>
        <dbReference type="EMBL" id="KAF9600394.1"/>
    </source>
</evidence>
<protein>
    <recommendedName>
        <fullName evidence="4">X8 domain-containing protein</fullName>
    </recommendedName>
</protein>
<gene>
    <name evidence="5" type="ORF">IFM89_008743</name>
</gene>
<dbReference type="SMART" id="SM00768">
    <property type="entry name" value="X8"/>
    <property type="match status" value="1"/>
</dbReference>
<dbReference type="EMBL" id="JADFTS010000006">
    <property type="protein sequence ID" value="KAF9600394.1"/>
    <property type="molecule type" value="Genomic_DNA"/>
</dbReference>
<evidence type="ECO:0000256" key="1">
    <source>
        <dbReference type="ARBA" id="ARBA00022729"/>
    </source>
</evidence>
<feature type="compositionally biased region" description="Pro residues" evidence="2">
    <location>
        <begin position="801"/>
        <end position="815"/>
    </location>
</feature>
<feature type="domain" description="X8" evidence="4">
    <location>
        <begin position="891"/>
        <end position="949"/>
    </location>
</feature>
<dbReference type="Proteomes" id="UP000631114">
    <property type="component" value="Unassembled WGS sequence"/>
</dbReference>
<feature type="region of interest" description="Disordered" evidence="2">
    <location>
        <begin position="475"/>
        <end position="494"/>
    </location>
</feature>
<sequence>MGGIELILPGPLGHYYHLVNQKWRKGYEVELTHTGRQVSEPTLSHVIVVSISGNILDYQVQSKLKTLDGIVPSSHRFMIGTTGMRSAWLSTEHQTILWCNQVVVQISHTLLSLIDPKIGQPFPSTQKRLTVFTKMLRSEMPPSFNWMREVKSSIGSIQIPLEGGKSATGTCTHDFSPCPQSVHWNDDGLERDLYIQGPTVTVLAMDGRRRWLDILKLGSDGKNYFAFVTNLAPCSGVRLHLWPEKSKMASDTSPSKGVVEVTSKMVEIPAGPAPIQIEPGSQTEQPPPSAVLQLGPEDMRGFRFLTISVAPRKLGDNLQGLCRLRCFPPVAIAWDSTSGLHVIPNLYSETISVDSSPAFWDSTQESDMTTVLLLLDPHCSFTIGAGVSVTTAAGRFLLLYCSEVLRIIRGNLTVTIALVSVILVCFVHPALGLLILLLSHALHSHTALCSHARKREFDSKTKVALGKSNFKPNSGFDPLLPLEEKSPNNPNSTRSYGDTQIKTFNHRHGLLMLHLLAVLMFVPFFVAWFQDIEPFQEMSKYVTFVNGNRVFTSSRWTRCHSPWSYNFISFPFLHIQGQQVGLSIVYMLAGFYCYLSGLALAPYRAFYAMAAVGVQRLDFGTGNSFFRFFGDTVILGGNVDITPAEARVSKPLKSLAHPKYISSSRSSITKSTYYLKTGRHLEMDPTTDFTNTQPYVSSPFTLPPFDSLAPLPLPQNTPYCENPPSIPQPPTQIPTPMIYTTPPPPPTTSYSAPIVPAQNPPPSPTFDVPSPPECSPSPNPPEYGPSPPSFSPETPGTPEYVPTPPDYYVPGPPETVPSTPGYEPSPPIYIPSPSSFTPSPPETGTPGYVPIPPIYIPSPSGYTPSPVFQPPVIYPPPSVPPLPYKGPHYALWCVVKPSVPDPIIQEAMNYACGSGANSIGRGRRWQEGRDFGSTGHAGSDGPKFRRVQFYLLLTEIISSCFHTITFQRRRL</sequence>
<dbReference type="GO" id="GO:0016788">
    <property type="term" value="F:hydrolase activity, acting on ester bonds"/>
    <property type="evidence" value="ECO:0007669"/>
    <property type="project" value="InterPro"/>
</dbReference>
<dbReference type="PANTHER" id="PTHR47346:SF1">
    <property type="entry name" value="GPI INOSITOL-DEACYLASE"/>
    <property type="match status" value="1"/>
</dbReference>
<feature type="transmembrane region" description="Helical" evidence="3">
    <location>
        <begin position="580"/>
        <end position="601"/>
    </location>
</feature>
<dbReference type="PANTHER" id="PTHR47346">
    <property type="entry name" value="HYDROLASES, ACTING ON ESTER BOND"/>
    <property type="match status" value="1"/>
</dbReference>
<keyword evidence="3" id="KW-1133">Transmembrane helix</keyword>
<feature type="transmembrane region" description="Helical" evidence="3">
    <location>
        <begin position="412"/>
        <end position="438"/>
    </location>
</feature>
<evidence type="ECO:0000313" key="6">
    <source>
        <dbReference type="Proteomes" id="UP000631114"/>
    </source>
</evidence>
<keyword evidence="6" id="KW-1185">Reference proteome</keyword>
<keyword evidence="3" id="KW-0472">Membrane</keyword>
<organism evidence="5 6">
    <name type="scientific">Coptis chinensis</name>
    <dbReference type="NCBI Taxonomy" id="261450"/>
    <lineage>
        <taxon>Eukaryota</taxon>
        <taxon>Viridiplantae</taxon>
        <taxon>Streptophyta</taxon>
        <taxon>Embryophyta</taxon>
        <taxon>Tracheophyta</taxon>
        <taxon>Spermatophyta</taxon>
        <taxon>Magnoliopsida</taxon>
        <taxon>Ranunculales</taxon>
        <taxon>Ranunculaceae</taxon>
        <taxon>Coptidoideae</taxon>
        <taxon>Coptis</taxon>
    </lineage>
</organism>
<feature type="region of interest" description="Disordered" evidence="2">
    <location>
        <begin position="712"/>
        <end position="845"/>
    </location>
</feature>
<evidence type="ECO:0000256" key="3">
    <source>
        <dbReference type="SAM" id="Phobius"/>
    </source>
</evidence>